<dbReference type="PANTHER" id="PTHR10151:SF120">
    <property type="entry name" value="BIS(5'-ADENOSYL)-TRIPHOSPHATASE"/>
    <property type="match status" value="1"/>
</dbReference>
<evidence type="ECO:0000256" key="1">
    <source>
        <dbReference type="SAM" id="MobiDB-lite"/>
    </source>
</evidence>
<dbReference type="Gene3D" id="3.40.720.10">
    <property type="entry name" value="Alkaline Phosphatase, subunit A"/>
    <property type="match status" value="1"/>
</dbReference>
<reference evidence="2 3" key="1">
    <citation type="submission" date="2022-10" db="EMBL/GenBank/DDBJ databases">
        <title>Identification of biosynthetic pathway for the production of the potent trypsin inhibitor radiosumin.</title>
        <authorList>
            <person name="Fewer D.P."/>
            <person name="Delbaje E."/>
            <person name="Ouyang X."/>
            <person name="Agostino P.D."/>
            <person name="Wahlsten M."/>
            <person name="Jokela J."/>
            <person name="Permi P."/>
            <person name="Haapaniemi E."/>
            <person name="Koistinen H."/>
        </authorList>
    </citation>
    <scope>NUCLEOTIDE SEQUENCE [LARGE SCALE GENOMIC DNA]</scope>
    <source>
        <strain evidence="2 3">NIES-515</strain>
    </source>
</reference>
<accession>A0ABT3AW46</accession>
<dbReference type="Proteomes" id="UP001526143">
    <property type="component" value="Unassembled WGS sequence"/>
</dbReference>
<dbReference type="InterPro" id="IPR017850">
    <property type="entry name" value="Alkaline_phosphatase_core_sf"/>
</dbReference>
<evidence type="ECO:0000313" key="2">
    <source>
        <dbReference type="EMBL" id="MCV3213358.1"/>
    </source>
</evidence>
<feature type="region of interest" description="Disordered" evidence="1">
    <location>
        <begin position="203"/>
        <end position="222"/>
    </location>
</feature>
<name>A0ABT3AW46_9CYAN</name>
<evidence type="ECO:0000313" key="3">
    <source>
        <dbReference type="Proteomes" id="UP001526143"/>
    </source>
</evidence>
<keyword evidence="3" id="KW-1185">Reference proteome</keyword>
<dbReference type="InterPro" id="IPR002591">
    <property type="entry name" value="Phosphodiest/P_Trfase"/>
</dbReference>
<sequence>MRIFTHSHRWLILILFVIALVAACNLVQPAKQHNVVIFVADGLRPTSINSMDMPTLNEIREQGVTFVNSHSLFPTFTTANASAIATGHYLGDTGDFSNTIKVSTPVKSAKNSLVPFLENNAVLREVNKQFGKNFINEESLLATARKAGFSTAAVGKIGPVLIQDVTHQKGEPSIIFDDATGTPTGIALSEEITPLLTKALLPTATPSRGANGKPGDSKTNGTKVANTEQQQYFADVTTKVILPLFQQRKKPFVLVYWSRDPDGTQHNHGDSLNQIVPGINGPTVQAARQNVDNNLAQIRTALTDLGLEATTNIFVTADHGFSTISKESKTSYAKTLAYSDVPKGFLPPGFVAIDLAHDLKLSLFDPDNKNALINPIKGEFSKNSLIGKDPNNLDIIVAGNGGSDLIYLTNVKNNKVLAQKVVDLLLKQDYVSGLFVDDTLGSIPGTLPFSAIKLRGTARTPHPSIVVNFRSFDTGCGNPTACGVEIADTALQQGQGMHGSFSRADTYNTMAAIGPDFKQKYQDTAPTSNADVAPTLAKVLKLKLPAQGKLVGRVLTEALTNGANIKSGSQTLESQVAANGLKTILKYQTVGGTRYFDTAGFPGRTLGL</sequence>
<dbReference type="SUPFAM" id="SSF53649">
    <property type="entry name" value="Alkaline phosphatase-like"/>
    <property type="match status" value="1"/>
</dbReference>
<organism evidence="2 3">
    <name type="scientific">Plectonema radiosum NIES-515</name>
    <dbReference type="NCBI Taxonomy" id="2986073"/>
    <lineage>
        <taxon>Bacteria</taxon>
        <taxon>Bacillati</taxon>
        <taxon>Cyanobacteriota</taxon>
        <taxon>Cyanophyceae</taxon>
        <taxon>Oscillatoriophycideae</taxon>
        <taxon>Oscillatoriales</taxon>
        <taxon>Microcoleaceae</taxon>
        <taxon>Plectonema</taxon>
    </lineage>
</organism>
<dbReference type="EMBL" id="JAOWRF010000109">
    <property type="protein sequence ID" value="MCV3213358.1"/>
    <property type="molecule type" value="Genomic_DNA"/>
</dbReference>
<dbReference type="RefSeq" id="WP_263744867.1">
    <property type="nucleotide sequence ID" value="NZ_JAOWRF010000109.1"/>
</dbReference>
<protein>
    <submittedName>
        <fullName evidence="2">Alkaline phosphatase family protein</fullName>
    </submittedName>
</protein>
<dbReference type="Pfam" id="PF01663">
    <property type="entry name" value="Phosphodiest"/>
    <property type="match status" value="1"/>
</dbReference>
<proteinExistence type="predicted"/>
<dbReference type="PANTHER" id="PTHR10151">
    <property type="entry name" value="ECTONUCLEOTIDE PYROPHOSPHATASE/PHOSPHODIESTERASE"/>
    <property type="match status" value="1"/>
</dbReference>
<gene>
    <name evidence="2" type="ORF">OGM63_07440</name>
</gene>
<comment type="caution">
    <text evidence="2">The sequence shown here is derived from an EMBL/GenBank/DDBJ whole genome shotgun (WGS) entry which is preliminary data.</text>
</comment>
<dbReference type="PROSITE" id="PS51257">
    <property type="entry name" value="PROKAR_LIPOPROTEIN"/>
    <property type="match status" value="1"/>
</dbReference>